<dbReference type="RefSeq" id="WP_317545275.1">
    <property type="nucleotide sequence ID" value="NZ_JAWLKB010000024.1"/>
</dbReference>
<organism evidence="1 2">
    <name type="scientific">Rhodococcus globerulus</name>
    <dbReference type="NCBI Taxonomy" id="33008"/>
    <lineage>
        <taxon>Bacteria</taxon>
        <taxon>Bacillati</taxon>
        <taxon>Actinomycetota</taxon>
        <taxon>Actinomycetes</taxon>
        <taxon>Mycobacteriales</taxon>
        <taxon>Nocardiaceae</taxon>
        <taxon>Rhodococcus</taxon>
    </lineage>
</organism>
<sequence length="81" mass="9064">MPDYDHASDIAQARVSLALLNSEIDDLTARIEATMLLERNARENAHLTTTSVARADAIVLRKELHGVHQLVRQLTDRFPTS</sequence>
<accession>A0ABU4C3G0</accession>
<protein>
    <submittedName>
        <fullName evidence="1">Uncharacterized protein</fullName>
    </submittedName>
</protein>
<evidence type="ECO:0000313" key="2">
    <source>
        <dbReference type="Proteomes" id="UP001185927"/>
    </source>
</evidence>
<name>A0ABU4C3G0_RHOGO</name>
<keyword evidence="2" id="KW-1185">Reference proteome</keyword>
<evidence type="ECO:0000313" key="1">
    <source>
        <dbReference type="EMBL" id="MDV6270834.1"/>
    </source>
</evidence>
<dbReference type="Proteomes" id="UP001185927">
    <property type="component" value="Unassembled WGS sequence"/>
</dbReference>
<proteinExistence type="predicted"/>
<reference evidence="1 2" key="1">
    <citation type="submission" date="2023-10" db="EMBL/GenBank/DDBJ databases">
        <title>Development of a sustainable strategy for remediation of hydrocarbon-contaminated territories based on the waste exchange concept.</title>
        <authorList>
            <person name="Krivoruchko A."/>
        </authorList>
    </citation>
    <scope>NUCLEOTIDE SEQUENCE [LARGE SCALE GENOMIC DNA]</scope>
    <source>
        <strain evidence="1 2">IEGM 1203</strain>
    </source>
</reference>
<gene>
    <name evidence="1" type="ORF">R3Q16_29835</name>
</gene>
<dbReference type="EMBL" id="JAWLKB010000024">
    <property type="protein sequence ID" value="MDV6270834.1"/>
    <property type="molecule type" value="Genomic_DNA"/>
</dbReference>
<comment type="caution">
    <text evidence="1">The sequence shown here is derived from an EMBL/GenBank/DDBJ whole genome shotgun (WGS) entry which is preliminary data.</text>
</comment>